<proteinExistence type="predicted"/>
<dbReference type="EMBL" id="JAVDVW010000001">
    <property type="protein sequence ID" value="MDR7098833.1"/>
    <property type="molecule type" value="Genomic_DNA"/>
</dbReference>
<feature type="domain" description="Blue (type 1) copper" evidence="7">
    <location>
        <begin position="76"/>
        <end position="202"/>
    </location>
</feature>
<keyword evidence="6" id="KW-0732">Signal</keyword>
<keyword evidence="2" id="KW-0479">Metal-binding</keyword>
<keyword evidence="9" id="KW-1185">Reference proteome</keyword>
<evidence type="ECO:0000256" key="1">
    <source>
        <dbReference type="ARBA" id="ARBA00022448"/>
    </source>
</evidence>
<protein>
    <submittedName>
        <fullName evidence="8">Azurin</fullName>
    </submittedName>
</protein>
<dbReference type="InterPro" id="IPR000923">
    <property type="entry name" value="BlueCu_1"/>
</dbReference>
<evidence type="ECO:0000313" key="8">
    <source>
        <dbReference type="EMBL" id="MDR7098833.1"/>
    </source>
</evidence>
<name>A0ABU1VP00_9GAMM</name>
<evidence type="ECO:0000256" key="3">
    <source>
        <dbReference type="ARBA" id="ARBA00022982"/>
    </source>
</evidence>
<dbReference type="CDD" id="cd13922">
    <property type="entry name" value="Azurin"/>
    <property type="match status" value="1"/>
</dbReference>
<evidence type="ECO:0000256" key="4">
    <source>
        <dbReference type="ARBA" id="ARBA00023008"/>
    </source>
</evidence>
<feature type="signal peptide" evidence="6">
    <location>
        <begin position="1"/>
        <end position="26"/>
    </location>
</feature>
<evidence type="ECO:0000313" key="9">
    <source>
        <dbReference type="Proteomes" id="UP001267878"/>
    </source>
</evidence>
<feature type="compositionally biased region" description="Low complexity" evidence="5">
    <location>
        <begin position="45"/>
        <end position="68"/>
    </location>
</feature>
<organism evidence="8 9">
    <name type="scientific">Agrilutibacter niabensis</name>
    <dbReference type="NCBI Taxonomy" id="380628"/>
    <lineage>
        <taxon>Bacteria</taxon>
        <taxon>Pseudomonadati</taxon>
        <taxon>Pseudomonadota</taxon>
        <taxon>Gammaproteobacteria</taxon>
        <taxon>Lysobacterales</taxon>
        <taxon>Lysobacteraceae</taxon>
        <taxon>Agrilutibacter</taxon>
    </lineage>
</organism>
<dbReference type="InterPro" id="IPR014068">
    <property type="entry name" value="Azurin"/>
</dbReference>
<dbReference type="Gene3D" id="2.60.40.420">
    <property type="entry name" value="Cupredoxins - blue copper proteins"/>
    <property type="match status" value="1"/>
</dbReference>
<keyword evidence="1" id="KW-0813">Transport</keyword>
<evidence type="ECO:0000256" key="5">
    <source>
        <dbReference type="SAM" id="MobiDB-lite"/>
    </source>
</evidence>
<dbReference type="PROSITE" id="PS00196">
    <property type="entry name" value="COPPER_BLUE"/>
    <property type="match status" value="1"/>
</dbReference>
<dbReference type="PANTHER" id="PTHR38439">
    <property type="entry name" value="AURACYANIN-B"/>
    <property type="match status" value="1"/>
</dbReference>
<dbReference type="NCBIfam" id="TIGR02695">
    <property type="entry name" value="azurin"/>
    <property type="match status" value="1"/>
</dbReference>
<dbReference type="Proteomes" id="UP001267878">
    <property type="component" value="Unassembled WGS sequence"/>
</dbReference>
<dbReference type="PANTHER" id="PTHR38439:SF2">
    <property type="entry name" value="OUTER MEMBRANE PROTEIN H.8"/>
    <property type="match status" value="1"/>
</dbReference>
<reference evidence="8 9" key="1">
    <citation type="submission" date="2023-07" db="EMBL/GenBank/DDBJ databases">
        <title>Sorghum-associated microbial communities from plants grown in Nebraska, USA.</title>
        <authorList>
            <person name="Schachtman D."/>
        </authorList>
    </citation>
    <scope>NUCLEOTIDE SEQUENCE [LARGE SCALE GENOMIC DNA]</scope>
    <source>
        <strain evidence="8 9">BE187</strain>
    </source>
</reference>
<evidence type="ECO:0000256" key="6">
    <source>
        <dbReference type="SAM" id="SignalP"/>
    </source>
</evidence>
<dbReference type="InterPro" id="IPR050845">
    <property type="entry name" value="Cu-binding_ET"/>
</dbReference>
<feature type="chain" id="PRO_5045056257" evidence="6">
    <location>
        <begin position="27"/>
        <end position="202"/>
    </location>
</feature>
<dbReference type="Pfam" id="PF00127">
    <property type="entry name" value="Copper-bind"/>
    <property type="match status" value="1"/>
</dbReference>
<sequence>MNTRPVLLTIACVLALSACGKSPPPAKETATAPATTPEPAPAETPPAATAAPTPAATEAPAPAPATESKPAAVVANCGTTIEGNDAMQYNVGSIAVPASCGNFTINLKHAGKMPVAAMGHNVVIAKTADQQAVSADGMAAGAAANYVKADDARVIAHTKLVGGGESTSVTFPTSKIKTGGPYEFFCSFPGHAAMMKGTIAVQ</sequence>
<accession>A0ABU1VP00</accession>
<comment type="caution">
    <text evidence="8">The sequence shown here is derived from an EMBL/GenBank/DDBJ whole genome shotgun (WGS) entry which is preliminary data.</text>
</comment>
<feature type="region of interest" description="Disordered" evidence="5">
    <location>
        <begin position="21"/>
        <end position="68"/>
    </location>
</feature>
<evidence type="ECO:0000259" key="7">
    <source>
        <dbReference type="Pfam" id="PF00127"/>
    </source>
</evidence>
<dbReference type="PROSITE" id="PS51257">
    <property type="entry name" value="PROKAR_LIPOPROTEIN"/>
    <property type="match status" value="1"/>
</dbReference>
<dbReference type="InterPro" id="IPR028871">
    <property type="entry name" value="BlueCu_1_BS"/>
</dbReference>
<keyword evidence="4" id="KW-0186">Copper</keyword>
<keyword evidence="3" id="KW-0249">Electron transport</keyword>
<dbReference type="SUPFAM" id="SSF49503">
    <property type="entry name" value="Cupredoxins"/>
    <property type="match status" value="1"/>
</dbReference>
<evidence type="ECO:0000256" key="2">
    <source>
        <dbReference type="ARBA" id="ARBA00022723"/>
    </source>
</evidence>
<dbReference type="InterPro" id="IPR008972">
    <property type="entry name" value="Cupredoxin"/>
</dbReference>
<gene>
    <name evidence="8" type="ORF">J2X04_001180</name>
</gene>